<dbReference type="InterPro" id="IPR035906">
    <property type="entry name" value="MetI-like_sf"/>
</dbReference>
<dbReference type="EMBL" id="LANJ01000011">
    <property type="protein sequence ID" value="KKC39867.1"/>
    <property type="molecule type" value="Genomic_DNA"/>
</dbReference>
<evidence type="ECO:0000256" key="1">
    <source>
        <dbReference type="ARBA" id="ARBA00004651"/>
    </source>
</evidence>
<organism evidence="9 10">
    <name type="scientific">Devosia epidermidihirudinis</name>
    <dbReference type="NCBI Taxonomy" id="1293439"/>
    <lineage>
        <taxon>Bacteria</taxon>
        <taxon>Pseudomonadati</taxon>
        <taxon>Pseudomonadota</taxon>
        <taxon>Alphaproteobacteria</taxon>
        <taxon>Hyphomicrobiales</taxon>
        <taxon>Devosiaceae</taxon>
        <taxon>Devosia</taxon>
    </lineage>
</organism>
<keyword evidence="3" id="KW-1003">Cell membrane</keyword>
<dbReference type="Gene3D" id="1.10.3720.10">
    <property type="entry name" value="MetI-like"/>
    <property type="match status" value="1"/>
</dbReference>
<dbReference type="STRING" id="1293439.WH87_03505"/>
<feature type="transmembrane region" description="Helical" evidence="7">
    <location>
        <begin position="110"/>
        <end position="131"/>
    </location>
</feature>
<feature type="transmembrane region" description="Helical" evidence="7">
    <location>
        <begin position="187"/>
        <end position="212"/>
    </location>
</feature>
<evidence type="ECO:0000256" key="7">
    <source>
        <dbReference type="RuleBase" id="RU363032"/>
    </source>
</evidence>
<keyword evidence="6 7" id="KW-0472">Membrane</keyword>
<dbReference type="PANTHER" id="PTHR43744:SF12">
    <property type="entry name" value="ABC TRANSPORTER PERMEASE PROTEIN MG189-RELATED"/>
    <property type="match status" value="1"/>
</dbReference>
<feature type="domain" description="ABC transmembrane type-1" evidence="8">
    <location>
        <begin position="75"/>
        <end position="268"/>
    </location>
</feature>
<evidence type="ECO:0000256" key="5">
    <source>
        <dbReference type="ARBA" id="ARBA00022989"/>
    </source>
</evidence>
<keyword evidence="2 7" id="KW-0813">Transport</keyword>
<feature type="transmembrane region" description="Helical" evidence="7">
    <location>
        <begin position="143"/>
        <end position="166"/>
    </location>
</feature>
<evidence type="ECO:0000313" key="9">
    <source>
        <dbReference type="EMBL" id="KKC39867.1"/>
    </source>
</evidence>
<protein>
    <submittedName>
        <fullName evidence="9">Sugar ABC transporter permease</fullName>
    </submittedName>
</protein>
<dbReference type="InterPro" id="IPR000515">
    <property type="entry name" value="MetI-like"/>
</dbReference>
<sequence length="282" mass="31041">MAPRKTIWTDSTVATISHIALIVWVVIICAPLLWVLMSSFKTTAQIFQSPFTLPTTFNFDNYVSAWTTASIGSYFVNTVIVVGCALVIVMLLGSMCAYYLARYEFRGSKFIYYLMLAGLTFPVFLAVVPLFQTLRGFGLLNTFPGLIITYVAFALPFTVFFLFAFFKTLPQEVAEAAMIDGAGPWRIFFTIMLPMAKPGIASVAIFNFLGLWNQFLLPIALNTNSANYVLSQGMASFASQAGYAVNFGSLFAAVVITVLPVLVTYIIFQRQLQGSVSSGLLK</sequence>
<feature type="transmembrane region" description="Helical" evidence="7">
    <location>
        <begin position="74"/>
        <end position="98"/>
    </location>
</feature>
<dbReference type="GO" id="GO:0055085">
    <property type="term" value="P:transmembrane transport"/>
    <property type="evidence" value="ECO:0007669"/>
    <property type="project" value="InterPro"/>
</dbReference>
<dbReference type="Pfam" id="PF00528">
    <property type="entry name" value="BPD_transp_1"/>
    <property type="match status" value="1"/>
</dbReference>
<evidence type="ECO:0000256" key="3">
    <source>
        <dbReference type="ARBA" id="ARBA00022475"/>
    </source>
</evidence>
<evidence type="ECO:0000256" key="2">
    <source>
        <dbReference type="ARBA" id="ARBA00022448"/>
    </source>
</evidence>
<keyword evidence="10" id="KW-1185">Reference proteome</keyword>
<accession>A0A0F5QFV4</accession>
<evidence type="ECO:0000259" key="8">
    <source>
        <dbReference type="PROSITE" id="PS50928"/>
    </source>
</evidence>
<dbReference type="PATRIC" id="fig|1293439.3.peg.256"/>
<name>A0A0F5QFV4_9HYPH</name>
<evidence type="ECO:0000256" key="6">
    <source>
        <dbReference type="ARBA" id="ARBA00023136"/>
    </source>
</evidence>
<comment type="subcellular location">
    <subcellularLocation>
        <location evidence="1 7">Cell membrane</location>
        <topology evidence="1 7">Multi-pass membrane protein</topology>
    </subcellularLocation>
</comment>
<dbReference type="CDD" id="cd06261">
    <property type="entry name" value="TM_PBP2"/>
    <property type="match status" value="1"/>
</dbReference>
<dbReference type="AlphaFoldDB" id="A0A0F5QFV4"/>
<dbReference type="PROSITE" id="PS50928">
    <property type="entry name" value="ABC_TM1"/>
    <property type="match status" value="1"/>
</dbReference>
<keyword evidence="4 7" id="KW-0812">Transmembrane</keyword>
<feature type="transmembrane region" description="Helical" evidence="7">
    <location>
        <begin position="12"/>
        <end position="37"/>
    </location>
</feature>
<dbReference type="GO" id="GO:0005886">
    <property type="term" value="C:plasma membrane"/>
    <property type="evidence" value="ECO:0007669"/>
    <property type="project" value="UniProtKB-SubCell"/>
</dbReference>
<dbReference type="Proteomes" id="UP000033411">
    <property type="component" value="Unassembled WGS sequence"/>
</dbReference>
<feature type="transmembrane region" description="Helical" evidence="7">
    <location>
        <begin position="243"/>
        <end position="268"/>
    </location>
</feature>
<proteinExistence type="inferred from homology"/>
<comment type="similarity">
    <text evidence="7">Belongs to the binding-protein-dependent transport system permease family.</text>
</comment>
<evidence type="ECO:0000313" key="10">
    <source>
        <dbReference type="Proteomes" id="UP000033411"/>
    </source>
</evidence>
<keyword evidence="5 7" id="KW-1133">Transmembrane helix</keyword>
<comment type="caution">
    <text evidence="9">The sequence shown here is derived from an EMBL/GenBank/DDBJ whole genome shotgun (WGS) entry which is preliminary data.</text>
</comment>
<evidence type="ECO:0000256" key="4">
    <source>
        <dbReference type="ARBA" id="ARBA00022692"/>
    </source>
</evidence>
<dbReference type="PANTHER" id="PTHR43744">
    <property type="entry name" value="ABC TRANSPORTER PERMEASE PROTEIN MG189-RELATED-RELATED"/>
    <property type="match status" value="1"/>
</dbReference>
<gene>
    <name evidence="9" type="ORF">WH87_03505</name>
</gene>
<reference evidence="9 10" key="1">
    <citation type="submission" date="2015-03" db="EMBL/GenBank/DDBJ databases">
        <authorList>
            <person name="Lepp D."/>
            <person name="Hassan Y.I."/>
            <person name="Li X.-Z."/>
            <person name="Zhou T."/>
        </authorList>
    </citation>
    <scope>NUCLEOTIDE SEQUENCE [LARGE SCALE GENOMIC DNA]</scope>
    <source>
        <strain evidence="9 10">E84</strain>
    </source>
</reference>
<dbReference type="SUPFAM" id="SSF161098">
    <property type="entry name" value="MetI-like"/>
    <property type="match status" value="1"/>
</dbReference>